<dbReference type="GO" id="GO:0006888">
    <property type="term" value="P:endoplasmic reticulum to Golgi vesicle-mediated transport"/>
    <property type="evidence" value="ECO:0007669"/>
    <property type="project" value="TreeGrafter"/>
</dbReference>
<dbReference type="PANTHER" id="PTHR34009:SF2">
    <property type="entry name" value="PROTEIN STAR"/>
    <property type="match status" value="1"/>
</dbReference>
<gene>
    <name evidence="3" type="primary">S-L4</name>
    <name evidence="3" type="ORF">Hamer_G010686</name>
</gene>
<dbReference type="Proteomes" id="UP000747542">
    <property type="component" value="Unassembled WGS sequence"/>
</dbReference>
<organism evidence="3 4">
    <name type="scientific">Homarus americanus</name>
    <name type="common">American lobster</name>
    <dbReference type="NCBI Taxonomy" id="6706"/>
    <lineage>
        <taxon>Eukaryota</taxon>
        <taxon>Metazoa</taxon>
        <taxon>Ecdysozoa</taxon>
        <taxon>Arthropoda</taxon>
        <taxon>Crustacea</taxon>
        <taxon>Multicrustacea</taxon>
        <taxon>Malacostraca</taxon>
        <taxon>Eumalacostraca</taxon>
        <taxon>Eucarida</taxon>
        <taxon>Decapoda</taxon>
        <taxon>Pleocyemata</taxon>
        <taxon>Astacidea</taxon>
        <taxon>Nephropoidea</taxon>
        <taxon>Nephropidae</taxon>
        <taxon>Homarus</taxon>
    </lineage>
</organism>
<dbReference type="InterPro" id="IPR006342">
    <property type="entry name" value="FkbM_mtfrase"/>
</dbReference>
<dbReference type="PANTHER" id="PTHR34009">
    <property type="entry name" value="PROTEIN STAR"/>
    <property type="match status" value="1"/>
</dbReference>
<feature type="compositionally biased region" description="Polar residues" evidence="1">
    <location>
        <begin position="49"/>
        <end position="59"/>
    </location>
</feature>
<evidence type="ECO:0000313" key="4">
    <source>
        <dbReference type="Proteomes" id="UP000747542"/>
    </source>
</evidence>
<accession>A0A8J5J684</accession>
<dbReference type="GO" id="GO:0005794">
    <property type="term" value="C:Golgi apparatus"/>
    <property type="evidence" value="ECO:0007669"/>
    <property type="project" value="TreeGrafter"/>
</dbReference>
<name>A0A8J5J684_HOMAM</name>
<feature type="domain" description="Methyltransferase FkbM" evidence="2">
    <location>
        <begin position="165"/>
        <end position="313"/>
    </location>
</feature>
<keyword evidence="4" id="KW-1185">Reference proteome</keyword>
<dbReference type="Pfam" id="PF05050">
    <property type="entry name" value="Methyltransf_21"/>
    <property type="match status" value="1"/>
</dbReference>
<feature type="region of interest" description="Disordered" evidence="1">
    <location>
        <begin position="49"/>
        <end position="91"/>
    </location>
</feature>
<dbReference type="GO" id="GO:0005789">
    <property type="term" value="C:endoplasmic reticulum membrane"/>
    <property type="evidence" value="ECO:0007669"/>
    <property type="project" value="TreeGrafter"/>
</dbReference>
<dbReference type="AlphaFoldDB" id="A0A8J5J684"/>
<comment type="caution">
    <text evidence="3">The sequence shown here is derived from an EMBL/GenBank/DDBJ whole genome shotgun (WGS) entry which is preliminary data.</text>
</comment>
<evidence type="ECO:0000259" key="2">
    <source>
        <dbReference type="Pfam" id="PF05050"/>
    </source>
</evidence>
<proteinExistence type="predicted"/>
<evidence type="ECO:0000313" key="3">
    <source>
        <dbReference type="EMBL" id="KAG7153375.1"/>
    </source>
</evidence>
<dbReference type="GO" id="GO:0031902">
    <property type="term" value="C:late endosome membrane"/>
    <property type="evidence" value="ECO:0007669"/>
    <property type="project" value="TreeGrafter"/>
</dbReference>
<feature type="compositionally biased region" description="Basic and acidic residues" evidence="1">
    <location>
        <begin position="70"/>
        <end position="84"/>
    </location>
</feature>
<dbReference type="OrthoDB" id="6357215at2759"/>
<sequence>MKCNRIRTIMKRWRSRPLPFLSFLLFTFILSSILTPEKVDLLDKFHQSKSTRNPTSILPTQPEALTISDNHQDESKRKMKKVEPTHTLNHPLKTTTLPELQQRNFEGTADGDPDLVSYLRKYKLRPPSKEPYRLSSSNSRDYSLAATSPALEELLHDVKNGFFVEVGGYDGEYQSNTLSFEKYLNWTGLLIEANPDLYQKLIKRNRKAYTIESCVSLQPYVTTVRFMPKGVVGRINKNGTLTVQCYPLHSILLALNRTYIDLFSLDIEGDEFWVLKTIPFDKMEFRVIVVEVKHIAEGPKVLTDFMLSKGYIFLKTHHINVIYGKKELFPAPVASAKAANVAAAAAVAHNAAAAAIKRASAVTLATPN</sequence>
<dbReference type="EMBL" id="JAHLQT010047199">
    <property type="protein sequence ID" value="KAG7153375.1"/>
    <property type="molecule type" value="Genomic_DNA"/>
</dbReference>
<evidence type="ECO:0000256" key="1">
    <source>
        <dbReference type="SAM" id="MobiDB-lite"/>
    </source>
</evidence>
<protein>
    <submittedName>
        <fullName evidence="3">Star-like 4</fullName>
    </submittedName>
</protein>
<reference evidence="3" key="1">
    <citation type="journal article" date="2021" name="Sci. Adv.">
        <title>The American lobster genome reveals insights on longevity, neural, and immune adaptations.</title>
        <authorList>
            <person name="Polinski J.M."/>
            <person name="Zimin A.V."/>
            <person name="Clark K.F."/>
            <person name="Kohn A.B."/>
            <person name="Sadowski N."/>
            <person name="Timp W."/>
            <person name="Ptitsyn A."/>
            <person name="Khanna P."/>
            <person name="Romanova D.Y."/>
            <person name="Williams P."/>
            <person name="Greenwood S.J."/>
            <person name="Moroz L.L."/>
            <person name="Walt D.R."/>
            <person name="Bodnar A.G."/>
        </authorList>
    </citation>
    <scope>NUCLEOTIDE SEQUENCE</scope>
    <source>
        <strain evidence="3">GMGI-L3</strain>
    </source>
</reference>
<dbReference type="GO" id="GO:0016197">
    <property type="term" value="P:endosomal transport"/>
    <property type="evidence" value="ECO:0007669"/>
    <property type="project" value="TreeGrafter"/>
</dbReference>
<dbReference type="InterPro" id="IPR053202">
    <property type="entry name" value="EGF_Rcpt_Signaling_Reg"/>
</dbReference>
<dbReference type="GO" id="GO:0005886">
    <property type="term" value="C:plasma membrane"/>
    <property type="evidence" value="ECO:0007669"/>
    <property type="project" value="TreeGrafter"/>
</dbReference>